<gene>
    <name evidence="1" type="ORF">METZ01_LOCUS129032</name>
</gene>
<organism evidence="1">
    <name type="scientific">marine metagenome</name>
    <dbReference type="NCBI Taxonomy" id="408172"/>
    <lineage>
        <taxon>unclassified sequences</taxon>
        <taxon>metagenomes</taxon>
        <taxon>ecological metagenomes</taxon>
    </lineage>
</organism>
<proteinExistence type="predicted"/>
<feature type="non-terminal residue" evidence="1">
    <location>
        <position position="1"/>
    </location>
</feature>
<accession>A0A381YGH2</accession>
<evidence type="ECO:0000313" key="1">
    <source>
        <dbReference type="EMBL" id="SVA76178.1"/>
    </source>
</evidence>
<reference evidence="1" key="1">
    <citation type="submission" date="2018-05" db="EMBL/GenBank/DDBJ databases">
        <authorList>
            <person name="Lanie J.A."/>
            <person name="Ng W.-L."/>
            <person name="Kazmierczak K.M."/>
            <person name="Andrzejewski T.M."/>
            <person name="Davidsen T.M."/>
            <person name="Wayne K.J."/>
            <person name="Tettelin H."/>
            <person name="Glass J.I."/>
            <person name="Rusch D."/>
            <person name="Podicherti R."/>
            <person name="Tsui H.-C.T."/>
            <person name="Winkler M.E."/>
        </authorList>
    </citation>
    <scope>NUCLEOTIDE SEQUENCE</scope>
</reference>
<sequence>VPDLNQWLLIPIQLQYQTEGHQEWQFLTLLKKGELDHPSANYFQLQLQQK</sequence>
<dbReference type="AlphaFoldDB" id="A0A381YGH2"/>
<protein>
    <submittedName>
        <fullName evidence="1">Uncharacterized protein</fullName>
    </submittedName>
</protein>
<name>A0A381YGH2_9ZZZZ</name>
<dbReference type="EMBL" id="UINC01018191">
    <property type="protein sequence ID" value="SVA76178.1"/>
    <property type="molecule type" value="Genomic_DNA"/>
</dbReference>